<name>A0ACA9QQ85_9GLOM</name>
<sequence length="311" mass="33405">GSSDLWVPSVYCSSSACTDGSRYDPAKSTTYKTLPSPNNFTLSYGDGSVVDGFKATETITFGGLSVTQQTFGVATTFNSNGFRGGGVMGIRFSPSRPFNAPGVIQTMKTQKVIDKALLGIHFGSVKINANDVSYITLGDVPNEYANRISYNKVIDNRTWQISMSDILLDGNSLGIKANALVDTGSSFIYGVSSQVTAFHEKIIGSNFSNNIWWIPCDTKSVVSIVLNGISYEINHLEFVKGRNATIGLCRSGIQSQPSTINVNFWTLGDTFLANVITAFDFDNLQIGFASTVPGSGTPENGPANRNDNGNY</sequence>
<comment type="caution">
    <text evidence="1">The sequence shown here is derived from an EMBL/GenBank/DDBJ whole genome shotgun (WGS) entry which is preliminary data.</text>
</comment>
<accession>A0ACA9QQ85</accession>
<dbReference type="Proteomes" id="UP000789366">
    <property type="component" value="Unassembled WGS sequence"/>
</dbReference>
<protein>
    <submittedName>
        <fullName evidence="1">15385_t:CDS:1</fullName>
    </submittedName>
</protein>
<keyword evidence="2" id="KW-1185">Reference proteome</keyword>
<feature type="non-terminal residue" evidence="1">
    <location>
        <position position="311"/>
    </location>
</feature>
<organism evidence="1 2">
    <name type="scientific">Cetraspora pellucida</name>
    <dbReference type="NCBI Taxonomy" id="1433469"/>
    <lineage>
        <taxon>Eukaryota</taxon>
        <taxon>Fungi</taxon>
        <taxon>Fungi incertae sedis</taxon>
        <taxon>Mucoromycota</taxon>
        <taxon>Glomeromycotina</taxon>
        <taxon>Glomeromycetes</taxon>
        <taxon>Diversisporales</taxon>
        <taxon>Gigasporaceae</taxon>
        <taxon>Cetraspora</taxon>
    </lineage>
</organism>
<proteinExistence type="predicted"/>
<evidence type="ECO:0000313" key="1">
    <source>
        <dbReference type="EMBL" id="CAG8762151.1"/>
    </source>
</evidence>
<feature type="non-terminal residue" evidence="1">
    <location>
        <position position="1"/>
    </location>
</feature>
<reference evidence="1" key="1">
    <citation type="submission" date="2021-06" db="EMBL/GenBank/DDBJ databases">
        <authorList>
            <person name="Kallberg Y."/>
            <person name="Tangrot J."/>
            <person name="Rosling A."/>
        </authorList>
    </citation>
    <scope>NUCLEOTIDE SEQUENCE</scope>
    <source>
        <strain evidence="1">28 12/20/2015</strain>
    </source>
</reference>
<evidence type="ECO:0000313" key="2">
    <source>
        <dbReference type="Proteomes" id="UP000789366"/>
    </source>
</evidence>
<dbReference type="EMBL" id="CAJVPW010048966">
    <property type="protein sequence ID" value="CAG8762151.1"/>
    <property type="molecule type" value="Genomic_DNA"/>
</dbReference>
<gene>
    <name evidence="1" type="ORF">SPELUC_LOCUS15208</name>
</gene>